<evidence type="ECO:0008006" key="4">
    <source>
        <dbReference type="Google" id="ProtNLM"/>
    </source>
</evidence>
<reference evidence="2 3" key="1">
    <citation type="submission" date="2024-02" db="EMBL/GenBank/DDBJ databases">
        <title>De novo assembly and annotation of 12 fungi associated with fruit tree decline syndrome in Ontario, Canada.</title>
        <authorList>
            <person name="Sulman M."/>
            <person name="Ellouze W."/>
            <person name="Ilyukhin E."/>
        </authorList>
    </citation>
    <scope>NUCLEOTIDE SEQUENCE [LARGE SCALE GENOMIC DNA]</scope>
    <source>
        <strain evidence="2 3">M42-189</strain>
    </source>
</reference>
<comment type="caution">
    <text evidence="2">The sequence shown here is derived from an EMBL/GenBank/DDBJ whole genome shotgun (WGS) entry which is preliminary data.</text>
</comment>
<evidence type="ECO:0000313" key="3">
    <source>
        <dbReference type="Proteomes" id="UP001521785"/>
    </source>
</evidence>
<organism evidence="2 3">
    <name type="scientific">Paraconiothyrium brasiliense</name>
    <dbReference type="NCBI Taxonomy" id="300254"/>
    <lineage>
        <taxon>Eukaryota</taxon>
        <taxon>Fungi</taxon>
        <taxon>Dikarya</taxon>
        <taxon>Ascomycota</taxon>
        <taxon>Pezizomycotina</taxon>
        <taxon>Dothideomycetes</taxon>
        <taxon>Pleosporomycetidae</taxon>
        <taxon>Pleosporales</taxon>
        <taxon>Massarineae</taxon>
        <taxon>Didymosphaeriaceae</taxon>
        <taxon>Paraconiothyrium</taxon>
    </lineage>
</organism>
<keyword evidence="1" id="KW-1133">Transmembrane helix</keyword>
<feature type="transmembrane region" description="Helical" evidence="1">
    <location>
        <begin position="43"/>
        <end position="64"/>
    </location>
</feature>
<keyword evidence="3" id="KW-1185">Reference proteome</keyword>
<gene>
    <name evidence="2" type="ORF">SLS60_006137</name>
</gene>
<protein>
    <recommendedName>
        <fullName evidence="4">Glycosyltransferase 2-like domain-containing protein</fullName>
    </recommendedName>
</protein>
<evidence type="ECO:0000313" key="2">
    <source>
        <dbReference type="EMBL" id="KAL1602716.1"/>
    </source>
</evidence>
<dbReference type="Proteomes" id="UP001521785">
    <property type="component" value="Unassembled WGS sequence"/>
</dbReference>
<dbReference type="PANTHER" id="PTHR37490:SF1">
    <property type="entry name" value="GLYCOSYLTRANSFERASE 2-LIKE DOMAIN-CONTAINING PROTEIN"/>
    <property type="match status" value="1"/>
</dbReference>
<evidence type="ECO:0000256" key="1">
    <source>
        <dbReference type="SAM" id="Phobius"/>
    </source>
</evidence>
<dbReference type="PANTHER" id="PTHR37490">
    <property type="entry name" value="EXPRESSED PROTEIN"/>
    <property type="match status" value="1"/>
</dbReference>
<proteinExistence type="predicted"/>
<keyword evidence="1" id="KW-0472">Membrane</keyword>
<name>A0ABR3RE78_9PLEO</name>
<dbReference type="EMBL" id="JAKJXO020000007">
    <property type="protein sequence ID" value="KAL1602716.1"/>
    <property type="molecule type" value="Genomic_DNA"/>
</dbReference>
<keyword evidence="1" id="KW-0812">Transmembrane</keyword>
<accession>A0ABR3RE78</accession>
<sequence length="348" mass="39350">MYDAVPNDINLQSVDSEEDFASGLSEDSDATCDESAPESWTNILLRTIIVAVALPGAWLVYFTLNFSRHTHQKAVEPRPILDVTYIPHTDIEAVISMYKEPIDQVAQLVSTLKNMTNIGSDAKIHIYIKDVDANVEEVQQDTGADQVTPLPNIGREGETYLKHILGSWDTLAAQTIFLQADVHNPRELFPRIRDYFVPGQTGMLSLGWSGQVCNCENCGDRFNLWDTTHLFPEVSSRINNVTKCDKMLLSYKGQFIASAKRIRGVEKSVYQDLHDAFVNRDSWAHQKEFLRGRLDSMDTPVFGYTMERVWNLLFQCNSMEIAWRCPTLLSGNRVGGNIEDCQCFDPES</sequence>